<accession>A0A433QHN1</accession>
<dbReference type="Proteomes" id="UP000274822">
    <property type="component" value="Unassembled WGS sequence"/>
</dbReference>
<dbReference type="PANTHER" id="PTHR12458">
    <property type="entry name" value="ORF PROTEIN"/>
    <property type="match status" value="1"/>
</dbReference>
<dbReference type="EMBL" id="RBNJ01005305">
    <property type="protein sequence ID" value="RUS29317.1"/>
    <property type="molecule type" value="Genomic_DNA"/>
</dbReference>
<gene>
    <name evidence="3" type="ORF">BC938DRAFT_480797</name>
</gene>
<dbReference type="Pfam" id="PF05018">
    <property type="entry name" value="CFA20_dom"/>
    <property type="match status" value="1"/>
</dbReference>
<protein>
    <recommendedName>
        <fullName evidence="2">CFA20 domain-containing protein</fullName>
    </recommendedName>
</protein>
<dbReference type="InterPro" id="IPR040441">
    <property type="entry name" value="CFA20/CFAP20DC"/>
</dbReference>
<feature type="domain" description="CFA20" evidence="2">
    <location>
        <begin position="1"/>
        <end position="207"/>
    </location>
</feature>
<keyword evidence="4" id="KW-1185">Reference proteome</keyword>
<feature type="region of interest" description="Disordered" evidence="1">
    <location>
        <begin position="32"/>
        <end position="54"/>
    </location>
</feature>
<reference evidence="3 4" key="1">
    <citation type="journal article" date="2018" name="New Phytol.">
        <title>Phylogenomics of Endogonaceae and evolution of mycorrhizas within Mucoromycota.</title>
        <authorList>
            <person name="Chang Y."/>
            <person name="Desiro A."/>
            <person name="Na H."/>
            <person name="Sandor L."/>
            <person name="Lipzen A."/>
            <person name="Clum A."/>
            <person name="Barry K."/>
            <person name="Grigoriev I.V."/>
            <person name="Martin F.M."/>
            <person name="Stajich J.E."/>
            <person name="Smith M.E."/>
            <person name="Bonito G."/>
            <person name="Spatafora J.W."/>
        </authorList>
    </citation>
    <scope>NUCLEOTIDE SEQUENCE [LARGE SCALE GENOMIC DNA]</scope>
    <source>
        <strain evidence="3 4">AD002</strain>
    </source>
</reference>
<dbReference type="InterPro" id="IPR007714">
    <property type="entry name" value="CFA20_dom"/>
</dbReference>
<organism evidence="3 4">
    <name type="scientific">Jimgerdemannia flammicorona</name>
    <dbReference type="NCBI Taxonomy" id="994334"/>
    <lineage>
        <taxon>Eukaryota</taxon>
        <taxon>Fungi</taxon>
        <taxon>Fungi incertae sedis</taxon>
        <taxon>Mucoromycota</taxon>
        <taxon>Mucoromycotina</taxon>
        <taxon>Endogonomycetes</taxon>
        <taxon>Endogonales</taxon>
        <taxon>Endogonaceae</taxon>
        <taxon>Jimgerdemannia</taxon>
    </lineage>
</organism>
<evidence type="ECO:0000256" key="1">
    <source>
        <dbReference type="SAM" id="MobiDB-lite"/>
    </source>
</evidence>
<dbReference type="AlphaFoldDB" id="A0A433QHN1"/>
<evidence type="ECO:0000313" key="3">
    <source>
        <dbReference type="EMBL" id="RUS29317.1"/>
    </source>
</evidence>
<feature type="compositionally biased region" description="Low complexity" evidence="1">
    <location>
        <begin position="32"/>
        <end position="44"/>
    </location>
</feature>
<proteinExistence type="predicted"/>
<sequence length="214" mass="24577">MFRNTFQSGFLSILYSIGNKPLQLWEKHLPTSTASSSSSSSSSAPPAPDTAESKSRIERIADDDISSLVIELVSPNLAETYITCPAQLNRTLGIKLPFLVLIIKNLNRYFAFEIEVMDDKGQKRRFRASNFQSVTRVQPYICTMPMRLDPGWNQITFHLADFVRRAYGTQYTETLRVTIHANCRLRRVYFTDRVYAEEELPPEFRLFLPVQKNA</sequence>
<evidence type="ECO:0000259" key="2">
    <source>
        <dbReference type="Pfam" id="PF05018"/>
    </source>
</evidence>
<name>A0A433QHN1_9FUNG</name>
<comment type="caution">
    <text evidence="3">The sequence shown here is derived from an EMBL/GenBank/DDBJ whole genome shotgun (WGS) entry which is preliminary data.</text>
</comment>
<evidence type="ECO:0000313" key="4">
    <source>
        <dbReference type="Proteomes" id="UP000274822"/>
    </source>
</evidence>